<dbReference type="Proteomes" id="UP000790787">
    <property type="component" value="Chromosome 24"/>
</dbReference>
<reference evidence="2" key="1">
    <citation type="journal article" date="2014" name="Nat. Commun.">
        <title>The tobacco genome sequence and its comparison with those of tomato and potato.</title>
        <authorList>
            <person name="Sierro N."/>
            <person name="Battey J.N."/>
            <person name="Ouadi S."/>
            <person name="Bakaher N."/>
            <person name="Bovet L."/>
            <person name="Willig A."/>
            <person name="Goepfert S."/>
            <person name="Peitsch M.C."/>
            <person name="Ivanov N.V."/>
        </authorList>
    </citation>
    <scope>NUCLEOTIDE SEQUENCE [LARGE SCALE GENOMIC DNA]</scope>
</reference>
<dbReference type="RefSeq" id="XP_016496390.1">
    <property type="nucleotide sequence ID" value="XM_016640904.1"/>
</dbReference>
<evidence type="ECO:0000256" key="1">
    <source>
        <dbReference type="SAM" id="MobiDB-lite"/>
    </source>
</evidence>
<dbReference type="PaxDb" id="4097-A0A1S4C5D1"/>
<dbReference type="PANTHER" id="PTHR33623:SF5">
    <property type="entry name" value="HISTONE-LYSINE N-METHYLTRANSFERASE SETD1B-LIKE PROTEIN"/>
    <property type="match status" value="1"/>
</dbReference>
<gene>
    <name evidence="3" type="primary">LOC107815337</name>
</gene>
<keyword evidence="2" id="KW-1185">Reference proteome</keyword>
<sequence length="309" mass="35754">MRIQKQQSAEPNTQIKKIKFGYFRSILKRLKDRNSDKKSELKNGENSNNISGVFWSERNEEKSKDFEPCSSTGDFGTCDRRYCSSPFRFSLQRCPSSGYVKPDFLSPAASPINHKKEDKNYETIALASVDAKEQCSPTSVLDPPFEEDDQADGHECKDDDDDEDCDLECSYALVQRAQQQLLYKLRRFEKLAELNPIELEKLMLDADDNDDLVEEEEYQDSDLISEKFEVKSLNCGRECKRFDSWQEVTSNTIDMMLELDLRSESDEWNKLQKQREETAIEFAFSIFGLLVEELGEELSSLSCIPWEPQ</sequence>
<accession>A0A1S4C5D1</accession>
<dbReference type="KEGG" id="nta:107815337"/>
<feature type="region of interest" description="Disordered" evidence="1">
    <location>
        <begin position="135"/>
        <end position="159"/>
    </location>
</feature>
<dbReference type="GeneID" id="107815337"/>
<dbReference type="AlphaFoldDB" id="A0A1S4C5D1"/>
<proteinExistence type="predicted"/>
<evidence type="ECO:0000313" key="2">
    <source>
        <dbReference type="Proteomes" id="UP000790787"/>
    </source>
</evidence>
<organism evidence="2 3">
    <name type="scientific">Nicotiana tabacum</name>
    <name type="common">Common tobacco</name>
    <dbReference type="NCBI Taxonomy" id="4097"/>
    <lineage>
        <taxon>Eukaryota</taxon>
        <taxon>Viridiplantae</taxon>
        <taxon>Streptophyta</taxon>
        <taxon>Embryophyta</taxon>
        <taxon>Tracheophyta</taxon>
        <taxon>Spermatophyta</taxon>
        <taxon>Magnoliopsida</taxon>
        <taxon>eudicotyledons</taxon>
        <taxon>Gunneridae</taxon>
        <taxon>Pentapetalae</taxon>
        <taxon>asterids</taxon>
        <taxon>lamiids</taxon>
        <taxon>Solanales</taxon>
        <taxon>Solanaceae</taxon>
        <taxon>Nicotianoideae</taxon>
        <taxon>Nicotianeae</taxon>
        <taxon>Nicotiana</taxon>
    </lineage>
</organism>
<name>A0A1S4C5D1_TOBAC</name>
<feature type="compositionally biased region" description="Basic and acidic residues" evidence="1">
    <location>
        <begin position="34"/>
        <end position="43"/>
    </location>
</feature>
<dbReference type="OMA" id="QADGHEC"/>
<dbReference type="OrthoDB" id="1918879at2759"/>
<feature type="region of interest" description="Disordered" evidence="1">
    <location>
        <begin position="34"/>
        <end position="54"/>
    </location>
</feature>
<dbReference type="PANTHER" id="PTHR33623">
    <property type="entry name" value="OS04G0572500 PROTEIN"/>
    <property type="match status" value="1"/>
</dbReference>
<protein>
    <submittedName>
        <fullName evidence="3">Uncharacterized protein LOC107815337</fullName>
    </submittedName>
</protein>
<dbReference type="RefSeq" id="XP_016496390.1">
    <property type="nucleotide sequence ID" value="XM_016640904.2"/>
</dbReference>
<evidence type="ECO:0000313" key="3">
    <source>
        <dbReference type="RefSeq" id="XP_016496390.1"/>
    </source>
</evidence>
<reference evidence="3" key="2">
    <citation type="submission" date="2025-08" db="UniProtKB">
        <authorList>
            <consortium name="RefSeq"/>
        </authorList>
    </citation>
    <scope>IDENTIFICATION</scope>
    <source>
        <tissue evidence="3">Leaf</tissue>
    </source>
</reference>